<dbReference type="GO" id="GO:0005524">
    <property type="term" value="F:ATP binding"/>
    <property type="evidence" value="ECO:0007669"/>
    <property type="project" value="UniProtKB-KW"/>
</dbReference>
<accession>A0A1H8Q3N4</accession>
<keyword evidence="7" id="KW-1185">Reference proteome</keyword>
<protein>
    <recommendedName>
        <fullName evidence="5">5-formyltetrahydrofolate cyclo-ligase</fullName>
        <ecNumber evidence="5">6.3.3.2</ecNumber>
    </recommendedName>
</protein>
<dbReference type="Proteomes" id="UP000199657">
    <property type="component" value="Unassembled WGS sequence"/>
</dbReference>
<feature type="binding site" evidence="4">
    <location>
        <position position="59"/>
    </location>
    <ligand>
        <name>substrate</name>
    </ligand>
</feature>
<keyword evidence="5" id="KW-0460">Magnesium</keyword>
<keyword evidence="6" id="KW-0436">Ligase</keyword>
<evidence type="ECO:0000256" key="1">
    <source>
        <dbReference type="ARBA" id="ARBA00010638"/>
    </source>
</evidence>
<dbReference type="GO" id="GO:0035999">
    <property type="term" value="P:tetrahydrofolate interconversion"/>
    <property type="evidence" value="ECO:0007669"/>
    <property type="project" value="TreeGrafter"/>
</dbReference>
<feature type="binding site" evidence="4">
    <location>
        <begin position="13"/>
        <end position="17"/>
    </location>
    <ligand>
        <name>ATP</name>
        <dbReference type="ChEBI" id="CHEBI:30616"/>
    </ligand>
</feature>
<evidence type="ECO:0000256" key="2">
    <source>
        <dbReference type="ARBA" id="ARBA00022741"/>
    </source>
</evidence>
<organism evidence="6 7">
    <name type="scientific">Aquisalimonas asiatica</name>
    <dbReference type="NCBI Taxonomy" id="406100"/>
    <lineage>
        <taxon>Bacteria</taxon>
        <taxon>Pseudomonadati</taxon>
        <taxon>Pseudomonadota</taxon>
        <taxon>Gammaproteobacteria</taxon>
        <taxon>Chromatiales</taxon>
        <taxon>Ectothiorhodospiraceae</taxon>
        <taxon>Aquisalimonas</taxon>
    </lineage>
</organism>
<dbReference type="GO" id="GO:0009396">
    <property type="term" value="P:folic acid-containing compound biosynthetic process"/>
    <property type="evidence" value="ECO:0007669"/>
    <property type="project" value="TreeGrafter"/>
</dbReference>
<feature type="binding site" evidence="4">
    <location>
        <position position="64"/>
    </location>
    <ligand>
        <name>substrate</name>
    </ligand>
</feature>
<dbReference type="Pfam" id="PF01812">
    <property type="entry name" value="5-FTHF_cyc-lig"/>
    <property type="match status" value="1"/>
</dbReference>
<feature type="binding site" evidence="4">
    <location>
        <begin position="139"/>
        <end position="147"/>
    </location>
    <ligand>
        <name>ATP</name>
        <dbReference type="ChEBI" id="CHEBI:30616"/>
    </ligand>
</feature>
<dbReference type="OrthoDB" id="9801938at2"/>
<dbReference type="SUPFAM" id="SSF100950">
    <property type="entry name" value="NagB/RpiA/CoA transferase-like"/>
    <property type="match status" value="1"/>
</dbReference>
<keyword evidence="2 4" id="KW-0547">Nucleotide-binding</keyword>
<comment type="cofactor">
    <cofactor evidence="5">
        <name>Mg(2+)</name>
        <dbReference type="ChEBI" id="CHEBI:18420"/>
    </cofactor>
</comment>
<evidence type="ECO:0000256" key="4">
    <source>
        <dbReference type="PIRSR" id="PIRSR006806-1"/>
    </source>
</evidence>
<evidence type="ECO:0000313" key="7">
    <source>
        <dbReference type="Proteomes" id="UP000199657"/>
    </source>
</evidence>
<dbReference type="EMBL" id="FOEG01000001">
    <property type="protein sequence ID" value="SEO48676.1"/>
    <property type="molecule type" value="Genomic_DNA"/>
</dbReference>
<dbReference type="InterPro" id="IPR024185">
    <property type="entry name" value="FTHF_cligase-like_sf"/>
</dbReference>
<dbReference type="RefSeq" id="WP_091639358.1">
    <property type="nucleotide sequence ID" value="NZ_FOEG01000001.1"/>
</dbReference>
<dbReference type="InterPro" id="IPR037171">
    <property type="entry name" value="NagB/RpiA_transferase-like"/>
</dbReference>
<evidence type="ECO:0000313" key="6">
    <source>
        <dbReference type="EMBL" id="SEO48676.1"/>
    </source>
</evidence>
<evidence type="ECO:0000256" key="5">
    <source>
        <dbReference type="RuleBase" id="RU361279"/>
    </source>
</evidence>
<name>A0A1H8Q3N4_9GAMM</name>
<dbReference type="GO" id="GO:0030272">
    <property type="term" value="F:5-formyltetrahydrofolate cyclo-ligase activity"/>
    <property type="evidence" value="ECO:0007669"/>
    <property type="project" value="UniProtKB-EC"/>
</dbReference>
<reference evidence="6 7" key="1">
    <citation type="submission" date="2016-10" db="EMBL/GenBank/DDBJ databases">
        <authorList>
            <person name="de Groot N.N."/>
        </authorList>
    </citation>
    <scope>NUCLEOTIDE SEQUENCE [LARGE SCALE GENOMIC DNA]</scope>
    <source>
        <strain evidence="6 7">CGMCC 1.6291</strain>
    </source>
</reference>
<proteinExistence type="inferred from homology"/>
<dbReference type="Gene3D" id="3.40.50.10420">
    <property type="entry name" value="NagB/RpiA/CoA transferase-like"/>
    <property type="match status" value="1"/>
</dbReference>
<evidence type="ECO:0000256" key="3">
    <source>
        <dbReference type="ARBA" id="ARBA00022840"/>
    </source>
</evidence>
<sequence>MTDHLSDPVNVRKRSIREAALARRAALSPSERAERSRRIRERLLAHPAVLRASRIFTFVSFDTEVDTHGVIDALLADGRHVAVPRILDDSTIRAVPMTSWDDLEAGRWGILSPRSDTPAAGPFDVAVIPGVGFTEQGGRIGHGRGYYDRWLAENPVETTVALAFECQILPELPLEPHDRPVDVIATEARLLEPGL</sequence>
<dbReference type="GO" id="GO:0046872">
    <property type="term" value="F:metal ion binding"/>
    <property type="evidence" value="ECO:0007669"/>
    <property type="project" value="UniProtKB-KW"/>
</dbReference>
<keyword evidence="3 4" id="KW-0067">ATP-binding</keyword>
<dbReference type="InterPro" id="IPR002698">
    <property type="entry name" value="FTHF_cligase"/>
</dbReference>
<dbReference type="NCBIfam" id="TIGR02727">
    <property type="entry name" value="MTHFS_bact"/>
    <property type="match status" value="1"/>
</dbReference>
<dbReference type="PANTHER" id="PTHR23407:SF1">
    <property type="entry name" value="5-FORMYLTETRAHYDROFOLATE CYCLO-LIGASE"/>
    <property type="match status" value="1"/>
</dbReference>
<dbReference type="PIRSF" id="PIRSF006806">
    <property type="entry name" value="FTHF_cligase"/>
    <property type="match status" value="1"/>
</dbReference>
<dbReference type="PANTHER" id="PTHR23407">
    <property type="entry name" value="ATPASE INHIBITOR/5-FORMYLTETRAHYDROFOLATE CYCLO-LIGASE"/>
    <property type="match status" value="1"/>
</dbReference>
<dbReference type="EC" id="6.3.3.2" evidence="5"/>
<dbReference type="AlphaFoldDB" id="A0A1H8Q3N4"/>
<dbReference type="STRING" id="406100.SAMN04488052_101324"/>
<keyword evidence="5" id="KW-0479">Metal-binding</keyword>
<gene>
    <name evidence="6" type="ORF">SAMN04488052_101324</name>
</gene>
<comment type="catalytic activity">
    <reaction evidence="5">
        <text>(6S)-5-formyl-5,6,7,8-tetrahydrofolate + ATP = (6R)-5,10-methenyltetrahydrofolate + ADP + phosphate</text>
        <dbReference type="Rhea" id="RHEA:10488"/>
        <dbReference type="ChEBI" id="CHEBI:30616"/>
        <dbReference type="ChEBI" id="CHEBI:43474"/>
        <dbReference type="ChEBI" id="CHEBI:57455"/>
        <dbReference type="ChEBI" id="CHEBI:57457"/>
        <dbReference type="ChEBI" id="CHEBI:456216"/>
        <dbReference type="EC" id="6.3.3.2"/>
    </reaction>
</comment>
<comment type="similarity">
    <text evidence="1 5">Belongs to the 5-formyltetrahydrofolate cyclo-ligase family.</text>
</comment>